<feature type="transmembrane region" description="Helical" evidence="1">
    <location>
        <begin position="5"/>
        <end position="23"/>
    </location>
</feature>
<keyword evidence="1" id="KW-0812">Transmembrane</keyword>
<dbReference type="AlphaFoldDB" id="A0A1Z3U409"/>
<feature type="transmembrane region" description="Helical" evidence="1">
    <location>
        <begin position="35"/>
        <end position="53"/>
    </location>
</feature>
<proteinExistence type="predicted"/>
<organism evidence="2 3">
    <name type="scientific">Staphylococcus pettenkoferi</name>
    <dbReference type="NCBI Taxonomy" id="170573"/>
    <lineage>
        <taxon>Bacteria</taxon>
        <taxon>Bacillati</taxon>
        <taxon>Bacillota</taxon>
        <taxon>Bacilli</taxon>
        <taxon>Bacillales</taxon>
        <taxon>Staphylococcaceae</taxon>
        <taxon>Staphylococcus</taxon>
    </lineage>
</organism>
<evidence type="ECO:0000313" key="3">
    <source>
        <dbReference type="Proteomes" id="UP000235748"/>
    </source>
</evidence>
<evidence type="ECO:0000313" key="2">
    <source>
        <dbReference type="EMBL" id="PMC20530.1"/>
    </source>
</evidence>
<protein>
    <submittedName>
        <fullName evidence="2">Uncharacterized protein</fullName>
    </submittedName>
</protein>
<dbReference type="KEGG" id="spet:CEP67_10835"/>
<keyword evidence="1" id="KW-1133">Transmembrane helix</keyword>
<evidence type="ECO:0000256" key="1">
    <source>
        <dbReference type="SAM" id="Phobius"/>
    </source>
</evidence>
<dbReference type="EMBL" id="PNGG01000001">
    <property type="protein sequence ID" value="PMC20530.1"/>
    <property type="molecule type" value="Genomic_DNA"/>
</dbReference>
<keyword evidence="1" id="KW-0472">Membrane</keyword>
<dbReference type="Proteomes" id="UP000235748">
    <property type="component" value="Unassembled WGS sequence"/>
</dbReference>
<comment type="caution">
    <text evidence="2">The sequence shown here is derived from an EMBL/GenBank/DDBJ whole genome shotgun (WGS) entry which is preliminary data.</text>
</comment>
<name>A0A1Z3U409_9STAP</name>
<reference evidence="2 3" key="1">
    <citation type="submission" date="2017-09" db="EMBL/GenBank/DDBJ databases">
        <title>Bacterial strain isolated from the female urinary microbiota.</title>
        <authorList>
            <person name="Thomas-White K."/>
            <person name="Kumar N."/>
            <person name="Forster S."/>
            <person name="Putonti C."/>
            <person name="Lawley T."/>
            <person name="Wolfe A.J."/>
        </authorList>
    </citation>
    <scope>NUCLEOTIDE SEQUENCE [LARGE SCALE GENOMIC DNA]</scope>
    <source>
        <strain evidence="2 3">UMB0834</strain>
    </source>
</reference>
<accession>A0A1Z3U409</accession>
<sequence>MFIKFGLLCILLVISSMITMYWTHEGTWPNRLFKSFSLSIIIVFLYHYLRFLIDLNKKRS</sequence>
<gene>
    <name evidence="2" type="ORF">CJ235_02330</name>
</gene>
<accession>A0A2N6QLG0</accession>